<dbReference type="AlphaFoldDB" id="A0A6A6PBH6"/>
<organism evidence="2 3">
    <name type="scientific">Lineolata rhizophorae</name>
    <dbReference type="NCBI Taxonomy" id="578093"/>
    <lineage>
        <taxon>Eukaryota</taxon>
        <taxon>Fungi</taxon>
        <taxon>Dikarya</taxon>
        <taxon>Ascomycota</taxon>
        <taxon>Pezizomycotina</taxon>
        <taxon>Dothideomycetes</taxon>
        <taxon>Dothideomycetes incertae sedis</taxon>
        <taxon>Lineolatales</taxon>
        <taxon>Lineolataceae</taxon>
        <taxon>Lineolata</taxon>
    </lineage>
</organism>
<dbReference type="EMBL" id="MU001671">
    <property type="protein sequence ID" value="KAF2461296.1"/>
    <property type="molecule type" value="Genomic_DNA"/>
</dbReference>
<keyword evidence="3" id="KW-1185">Reference proteome</keyword>
<accession>A0A6A6PBH6</accession>
<protein>
    <recommendedName>
        <fullName evidence="4">Secreted protein</fullName>
    </recommendedName>
</protein>
<dbReference type="Proteomes" id="UP000799766">
    <property type="component" value="Unassembled WGS sequence"/>
</dbReference>
<evidence type="ECO:0000256" key="1">
    <source>
        <dbReference type="SAM" id="SignalP"/>
    </source>
</evidence>
<gene>
    <name evidence="2" type="ORF">BDY21DRAFT_82893</name>
</gene>
<keyword evidence="1" id="KW-0732">Signal</keyword>
<reference evidence="2" key="1">
    <citation type="journal article" date="2020" name="Stud. Mycol.">
        <title>101 Dothideomycetes genomes: a test case for predicting lifestyles and emergence of pathogens.</title>
        <authorList>
            <person name="Haridas S."/>
            <person name="Albert R."/>
            <person name="Binder M."/>
            <person name="Bloem J."/>
            <person name="Labutti K."/>
            <person name="Salamov A."/>
            <person name="Andreopoulos B."/>
            <person name="Baker S."/>
            <person name="Barry K."/>
            <person name="Bills G."/>
            <person name="Bluhm B."/>
            <person name="Cannon C."/>
            <person name="Castanera R."/>
            <person name="Culley D."/>
            <person name="Daum C."/>
            <person name="Ezra D."/>
            <person name="Gonzalez J."/>
            <person name="Henrissat B."/>
            <person name="Kuo A."/>
            <person name="Liang C."/>
            <person name="Lipzen A."/>
            <person name="Lutzoni F."/>
            <person name="Magnuson J."/>
            <person name="Mondo S."/>
            <person name="Nolan M."/>
            <person name="Ohm R."/>
            <person name="Pangilinan J."/>
            <person name="Park H.-J."/>
            <person name="Ramirez L."/>
            <person name="Alfaro M."/>
            <person name="Sun H."/>
            <person name="Tritt A."/>
            <person name="Yoshinaga Y."/>
            <person name="Zwiers L.-H."/>
            <person name="Turgeon B."/>
            <person name="Goodwin S."/>
            <person name="Spatafora J."/>
            <person name="Crous P."/>
            <person name="Grigoriev I."/>
        </authorList>
    </citation>
    <scope>NUCLEOTIDE SEQUENCE</scope>
    <source>
        <strain evidence="2">ATCC 16933</strain>
    </source>
</reference>
<proteinExistence type="predicted"/>
<feature type="signal peptide" evidence="1">
    <location>
        <begin position="1"/>
        <end position="19"/>
    </location>
</feature>
<evidence type="ECO:0000313" key="3">
    <source>
        <dbReference type="Proteomes" id="UP000799766"/>
    </source>
</evidence>
<evidence type="ECO:0000313" key="2">
    <source>
        <dbReference type="EMBL" id="KAF2461296.1"/>
    </source>
</evidence>
<feature type="chain" id="PRO_5025420314" description="Secreted protein" evidence="1">
    <location>
        <begin position="20"/>
        <end position="75"/>
    </location>
</feature>
<evidence type="ECO:0008006" key="4">
    <source>
        <dbReference type="Google" id="ProtNLM"/>
    </source>
</evidence>
<name>A0A6A6PBH6_9PEZI</name>
<sequence>MCVFIITSLVMLVCRCVTAANDGGEAAAAGGAGGSKGLDSSFCSASWSTTDFLLVTATTLKCASRHATSLDCYTC</sequence>